<dbReference type="InterPro" id="IPR047088">
    <property type="entry name" value="ORC5_C"/>
</dbReference>
<dbReference type="GO" id="GO:0006270">
    <property type="term" value="P:DNA replication initiation"/>
    <property type="evidence" value="ECO:0007669"/>
    <property type="project" value="TreeGrafter"/>
</dbReference>
<keyword evidence="2" id="KW-0235">DNA replication</keyword>
<sequence>MLSLVKPQEYLEFENQLAEQLHRHQKDFVPDAVASLGVQPDYNSNRDLFEFGVSRSRRGIREAGPSLQKVLIREYCTILEAVMARMKADLQTLSQNTSAHHAYVIFVREIISLIKVHGSEFCTIDNFFYKVSREYSPSKQDPQLHVAGMISCGLRLHEGDMKVAHQLFYLLFNNFKVAMASDKLDDDVKIPELYDTFVNGFTKEIMDDIARNWVCDLVRAVPCRNLVIHGTEATGKTAVTEQLLLRLSQYAAEKEEGEGSQRLLYATVNAAQCITGRHLFECIIGSVKETLDLWVRFCAAVYDSLVKSASGTLPSFQHSCHTLWPRFTAPIIARTYTPKEFSKLLIAARVHFQDESLLNPGIISVRPGAKPSRPTTSTVSTTAPAAPGPIFAADTVNPNKNPSLALAANPHASNATTGLTALLPTAARLLLLSAYLASHNATRHDLTLFSTYFHGRKRKRGGGFAARPASGRSKHRKIARKLLGAHAFVLERMMAIFEAVRGEWVGAHSAVGAAGLDGDVGMAMATLSSLRLLVKVGTGDVTDRGGKWRINVGWEAIRGIGRSLGVDIEEWLIE</sequence>
<dbReference type="GO" id="GO:0006281">
    <property type="term" value="P:DNA repair"/>
    <property type="evidence" value="ECO:0007669"/>
    <property type="project" value="InterPro"/>
</dbReference>
<evidence type="ECO:0000256" key="3">
    <source>
        <dbReference type="ARBA" id="ARBA00023242"/>
    </source>
</evidence>
<feature type="domain" description="Origin recognition complex subunit 5 C-terminal" evidence="4">
    <location>
        <begin position="423"/>
        <end position="572"/>
    </location>
</feature>
<dbReference type="Pfam" id="PF14630">
    <property type="entry name" value="ORC5_C"/>
    <property type="match status" value="1"/>
</dbReference>
<evidence type="ECO:0000313" key="6">
    <source>
        <dbReference type="EMBL" id="KOS18601.1"/>
    </source>
</evidence>
<dbReference type="InterPro" id="IPR048866">
    <property type="entry name" value="ORC5_lid"/>
</dbReference>
<protein>
    <submittedName>
        <fullName evidence="6">Origin recognition complex subunit 5</fullName>
    </submittedName>
</protein>
<keyword evidence="3" id="KW-0539">Nucleus</keyword>
<reference evidence="6 7" key="1">
    <citation type="submission" date="2015-07" db="EMBL/GenBank/DDBJ databases">
        <title>The genome of the fungus Escovopsis weberi, a specialized disease agent of ant agriculture.</title>
        <authorList>
            <person name="de Man T.J."/>
            <person name="Stajich J.E."/>
            <person name="Kubicek C.P."/>
            <person name="Chenthamara K."/>
            <person name="Atanasova L."/>
            <person name="Druzhinina I.S."/>
            <person name="Birnbaum S."/>
            <person name="Barribeau S.M."/>
            <person name="Teiling C."/>
            <person name="Suen G."/>
            <person name="Currie C."/>
            <person name="Gerardo N.M."/>
        </authorList>
    </citation>
    <scope>NUCLEOTIDE SEQUENCE [LARGE SCALE GENOMIC DNA]</scope>
</reference>
<dbReference type="STRING" id="150374.A0A0M8N2R5"/>
<name>A0A0M8N2R5_ESCWE</name>
<gene>
    <name evidence="6" type="ORF">ESCO_001051</name>
</gene>
<dbReference type="Pfam" id="PF21639">
    <property type="entry name" value="ORC5_lid"/>
    <property type="match status" value="1"/>
</dbReference>
<dbReference type="InterPro" id="IPR019021">
    <property type="entry name" value="Mms22"/>
</dbReference>
<dbReference type="PANTHER" id="PTHR12705">
    <property type="entry name" value="ORIGIN RECOGNITION COMPLEX SUBUNIT 5"/>
    <property type="match status" value="1"/>
</dbReference>
<dbReference type="PANTHER" id="PTHR12705:SF0">
    <property type="entry name" value="ORIGIN RECOGNITION COMPLEX SUBUNIT 5"/>
    <property type="match status" value="1"/>
</dbReference>
<evidence type="ECO:0000259" key="4">
    <source>
        <dbReference type="Pfam" id="PF14630"/>
    </source>
</evidence>
<organism evidence="6 7">
    <name type="scientific">Escovopsis weberi</name>
    <dbReference type="NCBI Taxonomy" id="150374"/>
    <lineage>
        <taxon>Eukaryota</taxon>
        <taxon>Fungi</taxon>
        <taxon>Dikarya</taxon>
        <taxon>Ascomycota</taxon>
        <taxon>Pezizomycotina</taxon>
        <taxon>Sordariomycetes</taxon>
        <taxon>Hypocreomycetidae</taxon>
        <taxon>Hypocreales</taxon>
        <taxon>Hypocreaceae</taxon>
        <taxon>Escovopsis</taxon>
    </lineage>
</organism>
<evidence type="ECO:0000256" key="2">
    <source>
        <dbReference type="ARBA" id="ARBA00022705"/>
    </source>
</evidence>
<accession>A0A0M8N2R5</accession>
<dbReference type="AlphaFoldDB" id="A0A0M8N2R5"/>
<evidence type="ECO:0000313" key="7">
    <source>
        <dbReference type="Proteomes" id="UP000053831"/>
    </source>
</evidence>
<dbReference type="EMBL" id="LGSR01000020">
    <property type="protein sequence ID" value="KOS18601.1"/>
    <property type="molecule type" value="Genomic_DNA"/>
</dbReference>
<dbReference type="GO" id="GO:0005664">
    <property type="term" value="C:nuclear origin of replication recognition complex"/>
    <property type="evidence" value="ECO:0007669"/>
    <property type="project" value="TreeGrafter"/>
</dbReference>
<keyword evidence="7" id="KW-1185">Reference proteome</keyword>
<dbReference type="Pfam" id="PF09462">
    <property type="entry name" value="Mus7"/>
    <property type="match status" value="1"/>
</dbReference>
<dbReference type="Proteomes" id="UP000053831">
    <property type="component" value="Unassembled WGS sequence"/>
</dbReference>
<dbReference type="OrthoDB" id="365981at2759"/>
<evidence type="ECO:0000259" key="5">
    <source>
        <dbReference type="Pfam" id="PF21639"/>
    </source>
</evidence>
<dbReference type="GO" id="GO:0031297">
    <property type="term" value="P:replication fork processing"/>
    <property type="evidence" value="ECO:0007669"/>
    <property type="project" value="InterPro"/>
</dbReference>
<dbReference type="GO" id="GO:0003688">
    <property type="term" value="F:DNA replication origin binding"/>
    <property type="evidence" value="ECO:0007669"/>
    <property type="project" value="TreeGrafter"/>
</dbReference>
<evidence type="ECO:0000256" key="1">
    <source>
        <dbReference type="ARBA" id="ARBA00004123"/>
    </source>
</evidence>
<comment type="caution">
    <text evidence="6">The sequence shown here is derived from an EMBL/GenBank/DDBJ whole genome shotgun (WGS) entry which is preliminary data.</text>
</comment>
<feature type="domain" description="ORC5 lid" evidence="5">
    <location>
        <begin position="294"/>
        <end position="353"/>
    </location>
</feature>
<dbReference type="InterPro" id="IPR020796">
    <property type="entry name" value="ORC5"/>
</dbReference>
<proteinExistence type="predicted"/>
<comment type="subcellular location">
    <subcellularLocation>
        <location evidence="1">Nucleus</location>
    </subcellularLocation>
</comment>